<dbReference type="CDD" id="cd23509">
    <property type="entry name" value="Gnk2-like"/>
    <property type="match status" value="2"/>
</dbReference>
<gene>
    <name evidence="11" type="primary">CRRSP12</name>
    <name evidence="11" type="ORF">AXF42_Ash015228</name>
</gene>
<dbReference type="STRING" id="1088818.A0A2I0AQM4"/>
<keyword evidence="12" id="KW-1185">Reference proteome</keyword>
<organism evidence="11 12">
    <name type="scientific">Apostasia shenzhenica</name>
    <dbReference type="NCBI Taxonomy" id="1088818"/>
    <lineage>
        <taxon>Eukaryota</taxon>
        <taxon>Viridiplantae</taxon>
        <taxon>Streptophyta</taxon>
        <taxon>Embryophyta</taxon>
        <taxon>Tracheophyta</taxon>
        <taxon>Spermatophyta</taxon>
        <taxon>Magnoliopsida</taxon>
        <taxon>Liliopsida</taxon>
        <taxon>Asparagales</taxon>
        <taxon>Orchidaceae</taxon>
        <taxon>Apostasioideae</taxon>
        <taxon>Apostasia</taxon>
    </lineage>
</organism>
<evidence type="ECO:0000256" key="7">
    <source>
        <dbReference type="ARBA" id="ARBA00024184"/>
    </source>
</evidence>
<dbReference type="AlphaFoldDB" id="A0A2I0AQM4"/>
<dbReference type="GO" id="GO:0005886">
    <property type="term" value="C:plasma membrane"/>
    <property type="evidence" value="ECO:0007669"/>
    <property type="project" value="UniProtKB-SubCell"/>
</dbReference>
<keyword evidence="3 9" id="KW-0732">Signal</keyword>
<evidence type="ECO:0000313" key="11">
    <source>
        <dbReference type="EMBL" id="PKA57850.1"/>
    </source>
</evidence>
<feature type="domain" description="Gnk2-homologous" evidence="10">
    <location>
        <begin position="138"/>
        <end position="235"/>
    </location>
</feature>
<keyword evidence="2" id="KW-0945">Host-virus interaction</keyword>
<proteinExistence type="inferred from homology"/>
<dbReference type="PROSITE" id="PS51473">
    <property type="entry name" value="GNK2"/>
    <property type="match status" value="2"/>
</dbReference>
<keyword evidence="4" id="KW-0677">Repeat</keyword>
<feature type="signal peptide" evidence="9">
    <location>
        <begin position="1"/>
        <end position="22"/>
    </location>
</feature>
<dbReference type="Gene3D" id="3.30.430.20">
    <property type="entry name" value="Gnk2 domain, C-X8-C-X2-C motif"/>
    <property type="match status" value="2"/>
</dbReference>
<evidence type="ECO:0000256" key="2">
    <source>
        <dbReference type="ARBA" id="ARBA00022581"/>
    </source>
</evidence>
<evidence type="ECO:0000256" key="6">
    <source>
        <dbReference type="ARBA" id="ARBA00023157"/>
    </source>
</evidence>
<sequence>MAVIYMSFLLLFLTSGDISVSGDNPVLLYAGCSQSKYTPGSPYDLNVDSLLSSLSAASAFSSYVKFTAGGGGGTNAGPPVAGVFQCDGDISLSECSSCISDAISRLRSLCAAATGGIILLRSCYLRYGNDSFVGRQDTSLLYKTCSTSGNDGDGAFLAAREAAFSSLSPPAGGSYRTGFAGGVRAEAQCVGDLSARDCSDCVASAESQVKSACGGSAAGEAYLGKCYVRYSFDGAQPYDHADGGGHSGTCLTFTSGDYFFSFAHLLSRFPMTKIVKFKKNYNFLNLKIKNFILYKNIQISANKFN</sequence>
<dbReference type="PANTHER" id="PTHR32080">
    <property type="entry name" value="ANTIFUNGAL PROTEIN GINKBILOBIN-2-LIKE"/>
    <property type="match status" value="1"/>
</dbReference>
<feature type="domain" description="Gnk2-homologous" evidence="10">
    <location>
        <begin position="25"/>
        <end position="132"/>
    </location>
</feature>
<dbReference type="InterPro" id="IPR051378">
    <property type="entry name" value="Cell2Cell_Antifungal"/>
</dbReference>
<evidence type="ECO:0000256" key="5">
    <source>
        <dbReference type="ARBA" id="ARBA00022949"/>
    </source>
</evidence>
<evidence type="ECO:0000259" key="10">
    <source>
        <dbReference type="PROSITE" id="PS51473"/>
    </source>
</evidence>
<protein>
    <submittedName>
        <fullName evidence="11">Cysteine-rich repeat secretory protein 12</fullName>
    </submittedName>
</protein>
<keyword evidence="5" id="KW-0965">Cell junction</keyword>
<dbReference type="PANTHER" id="PTHR32080:SF3">
    <property type="entry name" value="PLASMODESMATA-LOCATED PROTEIN 7"/>
    <property type="match status" value="1"/>
</dbReference>
<evidence type="ECO:0000256" key="3">
    <source>
        <dbReference type="ARBA" id="ARBA00022729"/>
    </source>
</evidence>
<comment type="subcellular location">
    <subcellularLocation>
        <location evidence="7">Cell junction</location>
        <location evidence="7">Plasmodesma</location>
    </subcellularLocation>
    <subcellularLocation>
        <location evidence="1">Cell membrane</location>
        <topology evidence="1">Single-pass type I membrane protein</topology>
    </subcellularLocation>
</comment>
<feature type="chain" id="PRO_5014144289" evidence="9">
    <location>
        <begin position="23"/>
        <end position="305"/>
    </location>
</feature>
<evidence type="ECO:0000256" key="8">
    <source>
        <dbReference type="ARBA" id="ARBA00038393"/>
    </source>
</evidence>
<evidence type="ECO:0000256" key="4">
    <source>
        <dbReference type="ARBA" id="ARBA00022737"/>
    </source>
</evidence>
<comment type="similarity">
    <text evidence="8">Belongs to the cysteine-rich repeat secretory protein family. Plasmodesmata-located proteins (PDLD) subfamily.</text>
</comment>
<name>A0A2I0AQM4_9ASPA</name>
<dbReference type="Pfam" id="PF01657">
    <property type="entry name" value="Stress-antifung"/>
    <property type="match status" value="2"/>
</dbReference>
<dbReference type="Proteomes" id="UP000236161">
    <property type="component" value="Unassembled WGS sequence"/>
</dbReference>
<keyword evidence="6" id="KW-1015">Disulfide bond</keyword>
<dbReference type="InterPro" id="IPR038408">
    <property type="entry name" value="GNK2_sf"/>
</dbReference>
<dbReference type="InterPro" id="IPR002902">
    <property type="entry name" value="GNK2"/>
</dbReference>
<evidence type="ECO:0000313" key="12">
    <source>
        <dbReference type="Proteomes" id="UP000236161"/>
    </source>
</evidence>
<reference evidence="11 12" key="1">
    <citation type="journal article" date="2017" name="Nature">
        <title>The Apostasia genome and the evolution of orchids.</title>
        <authorList>
            <person name="Zhang G.Q."/>
            <person name="Liu K.W."/>
            <person name="Li Z."/>
            <person name="Lohaus R."/>
            <person name="Hsiao Y.Y."/>
            <person name="Niu S.C."/>
            <person name="Wang J.Y."/>
            <person name="Lin Y.C."/>
            <person name="Xu Q."/>
            <person name="Chen L.J."/>
            <person name="Yoshida K."/>
            <person name="Fujiwara S."/>
            <person name="Wang Z.W."/>
            <person name="Zhang Y.Q."/>
            <person name="Mitsuda N."/>
            <person name="Wang M."/>
            <person name="Liu G.H."/>
            <person name="Pecoraro L."/>
            <person name="Huang H.X."/>
            <person name="Xiao X.J."/>
            <person name="Lin M."/>
            <person name="Wu X.Y."/>
            <person name="Wu W.L."/>
            <person name="Chen Y.Y."/>
            <person name="Chang S.B."/>
            <person name="Sakamoto S."/>
            <person name="Ohme-Takagi M."/>
            <person name="Yagi M."/>
            <person name="Zeng S.J."/>
            <person name="Shen C.Y."/>
            <person name="Yeh C.M."/>
            <person name="Luo Y.B."/>
            <person name="Tsai W.C."/>
            <person name="Van de Peer Y."/>
            <person name="Liu Z.J."/>
        </authorList>
    </citation>
    <scope>NUCLEOTIDE SEQUENCE [LARGE SCALE GENOMIC DNA]</scope>
    <source>
        <strain evidence="12">cv. Shenzhen</strain>
        <tissue evidence="11">Stem</tissue>
    </source>
</reference>
<dbReference type="EMBL" id="KZ451960">
    <property type="protein sequence ID" value="PKA57850.1"/>
    <property type="molecule type" value="Genomic_DNA"/>
</dbReference>
<dbReference type="OrthoDB" id="1097929at2759"/>
<evidence type="ECO:0000256" key="9">
    <source>
        <dbReference type="SAM" id="SignalP"/>
    </source>
</evidence>
<accession>A0A2I0AQM4</accession>
<evidence type="ECO:0000256" key="1">
    <source>
        <dbReference type="ARBA" id="ARBA00004251"/>
    </source>
</evidence>
<dbReference type="GO" id="GO:0009506">
    <property type="term" value="C:plasmodesma"/>
    <property type="evidence" value="ECO:0007669"/>
    <property type="project" value="UniProtKB-SubCell"/>
</dbReference>